<dbReference type="GO" id="GO:0032259">
    <property type="term" value="P:methylation"/>
    <property type="evidence" value="ECO:0007669"/>
    <property type="project" value="UniProtKB-KW"/>
</dbReference>
<dbReference type="GO" id="GO:0008168">
    <property type="term" value="F:methyltransferase activity"/>
    <property type="evidence" value="ECO:0007669"/>
    <property type="project" value="UniProtKB-KW"/>
</dbReference>
<accession>A0A0H2UA90</accession>
<gene>
    <name evidence="1" type="ORF">MAPG_12142</name>
</gene>
<name>A0A0H2UA90_MAGP6</name>
<protein>
    <submittedName>
        <fullName evidence="1">Methyltransferase-UbiE family protein</fullName>
    </submittedName>
</protein>
<feature type="non-terminal residue" evidence="1">
    <location>
        <position position="1"/>
    </location>
</feature>
<reference evidence="1" key="1">
    <citation type="submission" date="2010-05" db="EMBL/GenBank/DDBJ databases">
        <title>The Genome Sequence of Magnaporthe poae strain ATCC 64411.</title>
        <authorList>
            <consortium name="The Broad Institute Genome Sequencing Platform"/>
            <consortium name="Broad Institute Genome Sequencing Center for Infectious Disease"/>
            <person name="Ma L.-J."/>
            <person name="Dead R."/>
            <person name="Young S."/>
            <person name="Zeng Q."/>
            <person name="Koehrsen M."/>
            <person name="Alvarado L."/>
            <person name="Berlin A."/>
            <person name="Chapman S.B."/>
            <person name="Chen Z."/>
            <person name="Freedman E."/>
            <person name="Gellesch M."/>
            <person name="Goldberg J."/>
            <person name="Griggs A."/>
            <person name="Gujja S."/>
            <person name="Heilman E.R."/>
            <person name="Heiman D."/>
            <person name="Hepburn T."/>
            <person name="Howarth C."/>
            <person name="Jen D."/>
            <person name="Larson L."/>
            <person name="Mehta T."/>
            <person name="Neiman D."/>
            <person name="Pearson M."/>
            <person name="Roberts A."/>
            <person name="Saif S."/>
            <person name="Shea T."/>
            <person name="Shenoy N."/>
            <person name="Sisk P."/>
            <person name="Stolte C."/>
            <person name="Sykes S."/>
            <person name="Walk T."/>
            <person name="White J."/>
            <person name="Yandava C."/>
            <person name="Haas B."/>
            <person name="Nusbaum C."/>
            <person name="Birren B."/>
        </authorList>
    </citation>
    <scope>NUCLEOTIDE SEQUENCE</scope>
    <source>
        <strain evidence="1">ATCC 64411</strain>
    </source>
</reference>
<keyword evidence="1" id="KW-0489">Methyltransferase</keyword>
<dbReference type="EMBL" id="GL877151">
    <property type="protein sequence ID" value="KLU93205.1"/>
    <property type="molecule type" value="Genomic_DNA"/>
</dbReference>
<dbReference type="AlphaFoldDB" id="A0A0H2UA90"/>
<evidence type="ECO:0000313" key="1">
    <source>
        <dbReference type="EMBL" id="KLU93205.1"/>
    </source>
</evidence>
<keyword evidence="1" id="KW-0808">Transferase</keyword>
<organism evidence="1">
    <name type="scientific">Magnaporthiopsis poae (strain ATCC 64411 / 73-15)</name>
    <name type="common">Kentucky bluegrass fungus</name>
    <name type="synonym">Magnaporthe poae</name>
    <dbReference type="NCBI Taxonomy" id="644358"/>
    <lineage>
        <taxon>Eukaryota</taxon>
        <taxon>Fungi</taxon>
        <taxon>Dikarya</taxon>
        <taxon>Ascomycota</taxon>
        <taxon>Pezizomycotina</taxon>
        <taxon>Sordariomycetes</taxon>
        <taxon>Sordariomycetidae</taxon>
        <taxon>Magnaporthales</taxon>
        <taxon>Magnaporthaceae</taxon>
        <taxon>Magnaporthiopsis</taxon>
    </lineage>
</organism>
<reference evidence="1" key="2">
    <citation type="submission" date="2011-03" db="EMBL/GenBank/DDBJ databases">
        <title>Annotation of Magnaporthe poae ATCC 64411.</title>
        <authorList>
            <person name="Ma L.-J."/>
            <person name="Dead R."/>
            <person name="Young S.K."/>
            <person name="Zeng Q."/>
            <person name="Gargeya S."/>
            <person name="Fitzgerald M."/>
            <person name="Haas B."/>
            <person name="Abouelleil A."/>
            <person name="Alvarado L."/>
            <person name="Arachchi H.M."/>
            <person name="Berlin A."/>
            <person name="Brown A."/>
            <person name="Chapman S.B."/>
            <person name="Chen Z."/>
            <person name="Dunbar C."/>
            <person name="Freedman E."/>
            <person name="Gearin G."/>
            <person name="Gellesch M."/>
            <person name="Goldberg J."/>
            <person name="Griggs A."/>
            <person name="Gujja S."/>
            <person name="Heiman D."/>
            <person name="Howarth C."/>
            <person name="Larson L."/>
            <person name="Lui A."/>
            <person name="MacDonald P.J.P."/>
            <person name="Mehta T."/>
            <person name="Montmayeur A."/>
            <person name="Murphy C."/>
            <person name="Neiman D."/>
            <person name="Pearson M."/>
            <person name="Priest M."/>
            <person name="Roberts A."/>
            <person name="Saif S."/>
            <person name="Shea T."/>
            <person name="Shenoy N."/>
            <person name="Sisk P."/>
            <person name="Stolte C."/>
            <person name="Sykes S."/>
            <person name="Yandava C."/>
            <person name="Wortman J."/>
            <person name="Nusbaum C."/>
            <person name="Birren B."/>
        </authorList>
    </citation>
    <scope>NUCLEOTIDE SEQUENCE</scope>
    <source>
        <strain evidence="1">ATCC 64411</strain>
    </source>
</reference>
<sequence>LYRAAGFDNFKVSAGSTVWATPEERRWYADRSLARLSEGDIYRASWLARGMTESDIEETKKALQVWAETDDAWHIAVQADMLGWK</sequence>
<dbReference type="OrthoDB" id="10017101at2759"/>
<dbReference type="VEuPathDB" id="FungiDB:MAPG_12142"/>
<proteinExistence type="predicted"/>